<proteinExistence type="predicted"/>
<dbReference type="Proteomes" id="UP000224854">
    <property type="component" value="Unassembled WGS sequence"/>
</dbReference>
<sequence length="721" mass="82898">MARGKHRQDTWKFKPRCIAPANQPAEPERYDFILSKKRLERIGFHPAVTSKTPEQIQLCYQQLVLGRPVRPPEAEYRLKQISKSRHLTTALLVFQGDMDHACRQQQGGQSQPIHQLSRLLDLPDIGGQICEAIFAAGSKVVNDAAITSKSSWESIFNSSRIWDFYAHDFCIYGPARIFVAVVPEYLVQELNKYGRPKKSVPPWAATAKLQEAEVDETILAMRQSLQQDPFFRMELGELTDEITRLTAKIKKSAFVKNSNQFNRTRANPVFHSGSWYDLLSLKEMLERIWAQRFVIKVLYLCKIPLLDRRIVAIILRSCPNIQMVGIYDCPLIHFGDVICLLDLIHQVNADRRKQKLPLLTSFDFFPRYHSGMPFQHECAETYGLTWGPHNLELVQRGFFAILLKAFMKAKRMRLDLFDKGKAWRDFLSRVPNYSLAVPVFLDALYRQVDWQAQKKEMRSQKIENEIIFDLLKPVRLGLDHNNAYREEYRGSPCEIAFWFCASCGYEMLSQFFCREYHGARPTSRFCAGCDLQSVLDREEDHLKQAKLAVLQTLFPDWRPRDFNPDAPLAVASTGIIKLKSVATEPPLESVAERERGLEFDDSMLVRDYKSHDDSLQGLPSLQQVVGESWWPLWTLAIGAAKAKDMYARVVHAMRLQCTRVQDDGTHVVLTRRSDGALPDHVEECQPSRLRCPRPETYVTLESRSLESAVAFDRDLKQAGVI</sequence>
<organism evidence="1 2">
    <name type="scientific">Ophiocordyceps australis</name>
    <dbReference type="NCBI Taxonomy" id="1399860"/>
    <lineage>
        <taxon>Eukaryota</taxon>
        <taxon>Fungi</taxon>
        <taxon>Dikarya</taxon>
        <taxon>Ascomycota</taxon>
        <taxon>Pezizomycotina</taxon>
        <taxon>Sordariomycetes</taxon>
        <taxon>Hypocreomycetidae</taxon>
        <taxon>Hypocreales</taxon>
        <taxon>Ophiocordycipitaceae</taxon>
        <taxon>Ophiocordyceps</taxon>
    </lineage>
</organism>
<dbReference type="EMBL" id="NJEU01000012">
    <property type="protein sequence ID" value="PHH83441.1"/>
    <property type="molecule type" value="Genomic_DNA"/>
</dbReference>
<keyword evidence="2" id="KW-1185">Reference proteome</keyword>
<protein>
    <submittedName>
        <fullName evidence="1">Uncharacterized protein</fullName>
    </submittedName>
</protein>
<gene>
    <name evidence="1" type="ORF">CDD82_757</name>
</gene>
<evidence type="ECO:0000313" key="2">
    <source>
        <dbReference type="Proteomes" id="UP000224854"/>
    </source>
</evidence>
<accession>A0A2C5ZVN4</accession>
<comment type="caution">
    <text evidence="1">The sequence shown here is derived from an EMBL/GenBank/DDBJ whole genome shotgun (WGS) entry which is preliminary data.</text>
</comment>
<reference evidence="1 2" key="1">
    <citation type="submission" date="2017-06" db="EMBL/GenBank/DDBJ databases">
        <title>Ant-infecting Ophiocordyceps genomes reveal a high diversity of potential behavioral manipulation genes and a possible major role for enterotoxins.</title>
        <authorList>
            <person name="De Bekker C."/>
            <person name="Evans H.C."/>
            <person name="Brachmann A."/>
            <person name="Hughes D.P."/>
        </authorList>
    </citation>
    <scope>NUCLEOTIDE SEQUENCE [LARGE SCALE GENOMIC DNA]</scope>
    <source>
        <strain evidence="1 2">1348a</strain>
    </source>
</reference>
<evidence type="ECO:0000313" key="1">
    <source>
        <dbReference type="EMBL" id="PHH83441.1"/>
    </source>
</evidence>
<dbReference type="AlphaFoldDB" id="A0A2C5ZVN4"/>
<name>A0A2C5ZVN4_9HYPO</name>
<dbReference type="OrthoDB" id="5428138at2759"/>